<dbReference type="EMBL" id="MRTF01000020">
    <property type="protein sequence ID" value="OME86512.1"/>
    <property type="molecule type" value="Genomic_DNA"/>
</dbReference>
<gene>
    <name evidence="1" type="ORF">BK123_32435</name>
</gene>
<dbReference type="AlphaFoldDB" id="A0A1R1ALT9"/>
<dbReference type="Proteomes" id="UP000187074">
    <property type="component" value="Unassembled WGS sequence"/>
</dbReference>
<dbReference type="STRING" id="1401.BK123_32435"/>
<evidence type="ECO:0000313" key="1">
    <source>
        <dbReference type="EMBL" id="OME86512.1"/>
    </source>
</evidence>
<evidence type="ECO:0000313" key="2">
    <source>
        <dbReference type="Proteomes" id="UP000187074"/>
    </source>
</evidence>
<dbReference type="RefSeq" id="WP_076326417.1">
    <property type="nucleotide sequence ID" value="NZ_MRTF01000020.1"/>
</dbReference>
<name>A0A1R1ALT9_PAELA</name>
<sequence length="87" mass="10403">MKSRHVTLRHWIESNFDPSARLHINQYLPDFMIRRLFEELPGGFTVSKDEFAATMLDIGFCGRQTRNLDWVFNISDAEYKKVLRRLR</sequence>
<comment type="caution">
    <text evidence="1">The sequence shown here is derived from an EMBL/GenBank/DDBJ whole genome shotgun (WGS) entry which is preliminary data.</text>
</comment>
<reference evidence="1 2" key="1">
    <citation type="submission" date="2016-11" db="EMBL/GenBank/DDBJ databases">
        <title>Paenibacillus species isolates.</title>
        <authorList>
            <person name="Beno S.M."/>
        </authorList>
    </citation>
    <scope>NUCLEOTIDE SEQUENCE [LARGE SCALE GENOMIC DNA]</scope>
    <source>
        <strain evidence="1 2">FSL F4-0100</strain>
    </source>
</reference>
<accession>A0A1R1ALT9</accession>
<organism evidence="1 2">
    <name type="scientific">Paenibacillus lautus</name>
    <name type="common">Bacillus lautus</name>
    <dbReference type="NCBI Taxonomy" id="1401"/>
    <lineage>
        <taxon>Bacteria</taxon>
        <taxon>Bacillati</taxon>
        <taxon>Bacillota</taxon>
        <taxon>Bacilli</taxon>
        <taxon>Bacillales</taxon>
        <taxon>Paenibacillaceae</taxon>
        <taxon>Paenibacillus</taxon>
    </lineage>
</organism>
<protein>
    <submittedName>
        <fullName evidence="1">Uncharacterized protein</fullName>
    </submittedName>
</protein>
<proteinExistence type="predicted"/>